<dbReference type="InterPro" id="IPR051910">
    <property type="entry name" value="ComF/GntX_DNA_util-trans"/>
</dbReference>
<dbReference type="Gene3D" id="3.40.50.2020">
    <property type="match status" value="1"/>
</dbReference>
<dbReference type="InterPro" id="IPR000836">
    <property type="entry name" value="PRTase_dom"/>
</dbReference>
<dbReference type="Proteomes" id="UP000533637">
    <property type="component" value="Unassembled WGS sequence"/>
</dbReference>
<dbReference type="SUPFAM" id="SSF53271">
    <property type="entry name" value="PRTase-like"/>
    <property type="match status" value="1"/>
</dbReference>
<gene>
    <name evidence="3" type="ORF">GGQ57_000520</name>
</gene>
<reference evidence="3 4" key="1">
    <citation type="submission" date="2020-08" db="EMBL/GenBank/DDBJ databases">
        <title>Genomic Encyclopedia of Type Strains, Phase IV (KMG-IV): sequencing the most valuable type-strain genomes for metagenomic binning, comparative biology and taxonomic classification.</title>
        <authorList>
            <person name="Goeker M."/>
        </authorList>
    </citation>
    <scope>NUCLEOTIDE SEQUENCE [LARGE SCALE GENOMIC DNA]</scope>
    <source>
        <strain evidence="3 4">DSM 102983</strain>
    </source>
</reference>
<dbReference type="PANTHER" id="PTHR47505:SF1">
    <property type="entry name" value="DNA UTILIZATION PROTEIN YHGH"/>
    <property type="match status" value="1"/>
</dbReference>
<dbReference type="InterPro" id="IPR029057">
    <property type="entry name" value="PRTase-like"/>
</dbReference>
<organism evidence="3 4">
    <name type="scientific">Parabacteroides faecis</name>
    <dbReference type="NCBI Taxonomy" id="1217282"/>
    <lineage>
        <taxon>Bacteria</taxon>
        <taxon>Pseudomonadati</taxon>
        <taxon>Bacteroidota</taxon>
        <taxon>Bacteroidia</taxon>
        <taxon>Bacteroidales</taxon>
        <taxon>Tannerellaceae</taxon>
        <taxon>Parabacteroides</taxon>
    </lineage>
</organism>
<evidence type="ECO:0000256" key="1">
    <source>
        <dbReference type="ARBA" id="ARBA00008007"/>
    </source>
</evidence>
<dbReference type="Pfam" id="PF00156">
    <property type="entry name" value="Pribosyltran"/>
    <property type="match status" value="1"/>
</dbReference>
<feature type="domain" description="Phosphoribosyltransferase" evidence="2">
    <location>
        <begin position="165"/>
        <end position="217"/>
    </location>
</feature>
<sequence>MRKIFNDLLNLFFPKLCMICQTPLVGGEEHICLKCLCDLPRTGYDFLKENPATFLFAGKVPVYRATAFLRYEKGGHVQQLIHSLKYHDNREIGFRLGRMAGLHYRQAIQSDCPDLLLPVPLHPGKKKKRGYNQSEWIARGLNSLLQLPIDTTSLRRIKETDTQTNKPTYERWQNVQDIFSVVAPKELEGKHILLIDDVITTGSTIGACAEALLTVPGVRVSILAVAIA</sequence>
<comment type="caution">
    <text evidence="3">The sequence shown here is derived from an EMBL/GenBank/DDBJ whole genome shotgun (WGS) entry which is preliminary data.</text>
</comment>
<keyword evidence="4" id="KW-1185">Reference proteome</keyword>
<comment type="similarity">
    <text evidence="1">Belongs to the ComF/GntX family.</text>
</comment>
<evidence type="ECO:0000313" key="4">
    <source>
        <dbReference type="Proteomes" id="UP000533637"/>
    </source>
</evidence>
<accession>A0ABR6KGL7</accession>
<dbReference type="CDD" id="cd06223">
    <property type="entry name" value="PRTases_typeI"/>
    <property type="match status" value="1"/>
</dbReference>
<name>A0ABR6KGL7_9BACT</name>
<proteinExistence type="inferred from homology"/>
<protein>
    <submittedName>
        <fullName evidence="3">ComF family protein</fullName>
    </submittedName>
</protein>
<dbReference type="RefSeq" id="WP_183668778.1">
    <property type="nucleotide sequence ID" value="NZ_BMPB01000004.1"/>
</dbReference>
<evidence type="ECO:0000313" key="3">
    <source>
        <dbReference type="EMBL" id="MBB4620646.1"/>
    </source>
</evidence>
<dbReference type="PANTHER" id="PTHR47505">
    <property type="entry name" value="DNA UTILIZATION PROTEIN YHGH"/>
    <property type="match status" value="1"/>
</dbReference>
<evidence type="ECO:0000259" key="2">
    <source>
        <dbReference type="Pfam" id="PF00156"/>
    </source>
</evidence>
<dbReference type="EMBL" id="JACHOC010000001">
    <property type="protein sequence ID" value="MBB4620646.1"/>
    <property type="molecule type" value="Genomic_DNA"/>
</dbReference>